<dbReference type="InterPro" id="IPR000387">
    <property type="entry name" value="Tyr_Pase_dom"/>
</dbReference>
<feature type="domain" description="Tyrosine-protein phosphatase" evidence="1">
    <location>
        <begin position="1"/>
        <end position="173"/>
    </location>
</feature>
<dbReference type="InterPro" id="IPR029021">
    <property type="entry name" value="Prot-tyrosine_phosphatase-like"/>
</dbReference>
<dbReference type="SUPFAM" id="SSF52799">
    <property type="entry name" value="(Phosphotyrosine protein) phosphatases II"/>
    <property type="match status" value="1"/>
</dbReference>
<dbReference type="EMBL" id="AB019133">
    <property type="protein sequence ID" value="BAA82566.1"/>
    <property type="molecule type" value="mRNA"/>
</dbReference>
<dbReference type="PANTHER" id="PTHR45706">
    <property type="entry name" value="TYROSINE-PROTEIN PHOSPHATASE"/>
    <property type="match status" value="1"/>
</dbReference>
<dbReference type="PROSITE" id="PS00383">
    <property type="entry name" value="TYR_PHOSPHATASE_1"/>
    <property type="match status" value="1"/>
</dbReference>
<dbReference type="PANTHER" id="PTHR45706:SF1">
    <property type="entry name" value="PEZ, ISOFORM A"/>
    <property type="match status" value="1"/>
</dbReference>
<dbReference type="PROSITE" id="PS50056">
    <property type="entry name" value="TYR_PHOSPHATASE_2"/>
    <property type="match status" value="1"/>
</dbReference>
<evidence type="ECO:0000259" key="1">
    <source>
        <dbReference type="PROSITE" id="PS50055"/>
    </source>
</evidence>
<evidence type="ECO:0000313" key="3">
    <source>
        <dbReference type="EMBL" id="BAA82566.1"/>
    </source>
</evidence>
<dbReference type="InterPro" id="IPR003595">
    <property type="entry name" value="Tyr_Pase_cat"/>
</dbReference>
<dbReference type="Gene3D" id="3.90.190.10">
    <property type="entry name" value="Protein tyrosine phosphatase superfamily"/>
    <property type="match status" value="1"/>
</dbReference>
<dbReference type="PRINTS" id="PR00700">
    <property type="entry name" value="PRTYPHPHTASE"/>
</dbReference>
<dbReference type="AlphaFoldDB" id="Q9Y1W8"/>
<dbReference type="PROSITE" id="PS50055">
    <property type="entry name" value="TYR_PHOSPHATASE_PTP"/>
    <property type="match status" value="1"/>
</dbReference>
<accession>Q9Y1W8</accession>
<organism evidence="3">
    <name type="scientific">Ephydatia fluviatilis</name>
    <dbReference type="NCBI Taxonomy" id="31330"/>
    <lineage>
        <taxon>Eukaryota</taxon>
        <taxon>Metazoa</taxon>
        <taxon>Porifera</taxon>
        <taxon>Demospongiae</taxon>
        <taxon>Heteroscleromorpha</taxon>
        <taxon>Spongillida</taxon>
        <taxon>Spongillidae</taxon>
        <taxon>Ephydatia</taxon>
    </lineage>
</organism>
<feature type="domain" description="Tyrosine specific protein phosphatases" evidence="2">
    <location>
        <begin position="91"/>
        <end position="164"/>
    </location>
</feature>
<feature type="non-terminal residue" evidence="3">
    <location>
        <position position="1"/>
    </location>
</feature>
<dbReference type="Pfam" id="PF00102">
    <property type="entry name" value="Y_phosphatase"/>
    <property type="match status" value="1"/>
</dbReference>
<dbReference type="InterPro" id="IPR016130">
    <property type="entry name" value="Tyr_Pase_AS"/>
</dbReference>
<protein>
    <submittedName>
        <fullName evidence="3">SPTPN8</fullName>
    </submittedName>
</protein>
<dbReference type="GO" id="GO:0004725">
    <property type="term" value="F:protein tyrosine phosphatase activity"/>
    <property type="evidence" value="ECO:0007669"/>
    <property type="project" value="InterPro"/>
</dbReference>
<dbReference type="InterPro" id="IPR000242">
    <property type="entry name" value="PTP_cat"/>
</dbReference>
<sequence>EQNVSIILMLTSEQEEGQPKCHRYFPPDDQQGGHVQFEQYRITLKFVAQNSVTTRCFSLRHIPSNQVREITHLQYSEWPDHGIPEDPQPFLDFVGTVHSLRQQYHSGVPVLVHCSAGVGRSGVFVLMDFLMAKVDCGDEIDIAKSLQLLRDQRMNLVQMVGQYKFLYSAIVHYIKRARLI</sequence>
<dbReference type="SMART" id="SM00194">
    <property type="entry name" value="PTPc"/>
    <property type="match status" value="1"/>
</dbReference>
<dbReference type="SMART" id="SM00404">
    <property type="entry name" value="PTPc_motif"/>
    <property type="match status" value="1"/>
</dbReference>
<reference evidence="3" key="1">
    <citation type="journal article" date="1999" name="J. Mol. Evol.">
        <title>Multiple protein tyrosine phosphatases in sponges and explosive gene duplication in the early evolution of animals before the parazoan-eumetazoan split.</title>
        <authorList>
            <person name="Ono K."/>
            <person name="Suga H."/>
            <person name="Iwabe N."/>
            <person name="Kuma K."/>
            <person name="Miyata T."/>
        </authorList>
    </citation>
    <scope>NUCLEOTIDE SEQUENCE</scope>
</reference>
<name>Q9Y1W8_9METZ</name>
<proteinExistence type="evidence at transcript level"/>
<evidence type="ECO:0000259" key="2">
    <source>
        <dbReference type="PROSITE" id="PS50056"/>
    </source>
</evidence>